<proteinExistence type="predicted"/>
<sequence length="374" mass="41656">MRIVVLHSNANYLVGLRLPLMRELTKLGHEVVAIAPNMSAEHLDTLRKCRIDGRRCDLDATGFNPIVDLKNTWSLVALLKQLQPTVILTNTAKAVIYGTFAAKLAGVSRRYALVSGLGYAFTDDGKVRNWRKVFVRTTMSALFSMALRLNRGVIFQNRDDLDELCSKLICSRNQAHVVAGSGVDLDEFGYRRRDRAELNFILVGRLLMEKGVKNYLEAARLVKSELPQANFLLVGDFDSNPSALTFDSIQSYLQDGTVRHIRGVTDVRPWLYQAHIFVLPSYYREGVPRSTLEAMATGLAVITTDTPGCRETVSEGVNGLLVNVRDTRSLASAMIKLGSDFDLATSMGQASRRLAEKRFDVNLVNHDMCRIMGV</sequence>
<dbReference type="Gene3D" id="3.40.50.2000">
    <property type="entry name" value="Glycogen Phosphorylase B"/>
    <property type="match status" value="2"/>
</dbReference>
<dbReference type="CDD" id="cd03808">
    <property type="entry name" value="GT4_CapM-like"/>
    <property type="match status" value="1"/>
</dbReference>
<dbReference type="Pfam" id="PF13579">
    <property type="entry name" value="Glyco_trans_4_4"/>
    <property type="match status" value="1"/>
</dbReference>
<protein>
    <submittedName>
        <fullName evidence="2">Glycosyltransferase family 4 protein</fullName>
    </submittedName>
</protein>
<dbReference type="SUPFAM" id="SSF53756">
    <property type="entry name" value="UDP-Glycosyltransferase/glycogen phosphorylase"/>
    <property type="match status" value="1"/>
</dbReference>
<dbReference type="EMBL" id="JADIKE010000019">
    <property type="protein sequence ID" value="MBM7123985.1"/>
    <property type="molecule type" value="Genomic_DNA"/>
</dbReference>
<keyword evidence="3" id="KW-1185">Reference proteome</keyword>
<evidence type="ECO:0000313" key="3">
    <source>
        <dbReference type="Proteomes" id="UP001430149"/>
    </source>
</evidence>
<evidence type="ECO:0000259" key="1">
    <source>
        <dbReference type="Pfam" id="PF13579"/>
    </source>
</evidence>
<dbReference type="Proteomes" id="UP001430149">
    <property type="component" value="Unassembled WGS sequence"/>
</dbReference>
<organism evidence="2 3">
    <name type="scientific">Dyella flava</name>
    <dbReference type="NCBI Taxonomy" id="1920170"/>
    <lineage>
        <taxon>Bacteria</taxon>
        <taxon>Pseudomonadati</taxon>
        <taxon>Pseudomonadota</taxon>
        <taxon>Gammaproteobacteria</taxon>
        <taxon>Lysobacterales</taxon>
        <taxon>Rhodanobacteraceae</taxon>
        <taxon>Dyella</taxon>
    </lineage>
</organism>
<dbReference type="InterPro" id="IPR028098">
    <property type="entry name" value="Glyco_trans_4-like_N"/>
</dbReference>
<gene>
    <name evidence="2" type="ORF">ISP19_01215</name>
</gene>
<dbReference type="PANTHER" id="PTHR12526:SF638">
    <property type="entry name" value="SPORE COAT PROTEIN SA"/>
    <property type="match status" value="1"/>
</dbReference>
<accession>A0ABS2K073</accession>
<comment type="caution">
    <text evidence="2">The sequence shown here is derived from an EMBL/GenBank/DDBJ whole genome shotgun (WGS) entry which is preliminary data.</text>
</comment>
<reference evidence="2" key="1">
    <citation type="submission" date="2020-10" db="EMBL/GenBank/DDBJ databases">
        <title>Phylogeny of dyella-like bacteria.</title>
        <authorList>
            <person name="Fu J."/>
        </authorList>
    </citation>
    <scope>NUCLEOTIDE SEQUENCE</scope>
    <source>
        <strain evidence="2">DHOC52</strain>
    </source>
</reference>
<dbReference type="RefSeq" id="WP_204678764.1">
    <property type="nucleotide sequence ID" value="NZ_BSNR01000009.1"/>
</dbReference>
<feature type="domain" description="Glycosyltransferase subfamily 4-like N-terminal" evidence="1">
    <location>
        <begin position="20"/>
        <end position="146"/>
    </location>
</feature>
<dbReference type="Pfam" id="PF13692">
    <property type="entry name" value="Glyco_trans_1_4"/>
    <property type="match status" value="1"/>
</dbReference>
<name>A0ABS2K073_9GAMM</name>
<dbReference type="PANTHER" id="PTHR12526">
    <property type="entry name" value="GLYCOSYLTRANSFERASE"/>
    <property type="match status" value="1"/>
</dbReference>
<evidence type="ECO:0000313" key="2">
    <source>
        <dbReference type="EMBL" id="MBM7123985.1"/>
    </source>
</evidence>